<evidence type="ECO:0000256" key="1">
    <source>
        <dbReference type="ARBA" id="ARBA00004193"/>
    </source>
</evidence>
<keyword evidence="9" id="KW-1185">Reference proteome</keyword>
<evidence type="ECO:0000256" key="5">
    <source>
        <dbReference type="ARBA" id="ARBA00023136"/>
    </source>
</evidence>
<dbReference type="InterPro" id="IPR003760">
    <property type="entry name" value="PnrA-like"/>
</dbReference>
<keyword evidence="4" id="KW-0732">Signal</keyword>
<dbReference type="SUPFAM" id="SSF53822">
    <property type="entry name" value="Periplasmic binding protein-like I"/>
    <property type="match status" value="1"/>
</dbReference>
<sequence>MTLAACSTTPEPGAGDESVSIAFVSPQKAGDSGPIDDMIAALDRLKSDYDATTKYVELSDPSTYESTLRNLAQAGTDYVVTAFPGMQQPLQAVAPEFPDTNFLLIFGDKFDPELPNARSVSYDVYQAMYVSGIAAANATTSGKIGYIGGAPQPPLNANYHAFSDGAKSVDPSITVIGAFVGSFDDAAKGRDVAASMIAEGVDVIQTDAAAASLGVITAGQTGGILVIADSSGEVAAQYPETVVGTTFLKFGDSLYQQISTALDGSFESGYVTSGLADGIVGLNLSDAFLNGTSPKAAAIKGIVDQLTKAVDDVSSGAVTVTFDPSGI</sequence>
<dbReference type="InterPro" id="IPR050957">
    <property type="entry name" value="BMP_lipoprotein"/>
</dbReference>
<dbReference type="EMBL" id="BAABAE010000003">
    <property type="protein sequence ID" value="GAA3740230.1"/>
    <property type="molecule type" value="Genomic_DNA"/>
</dbReference>
<reference evidence="9" key="1">
    <citation type="journal article" date="2019" name="Int. J. Syst. Evol. Microbiol.">
        <title>The Global Catalogue of Microorganisms (GCM) 10K type strain sequencing project: providing services to taxonomists for standard genome sequencing and annotation.</title>
        <authorList>
            <consortium name="The Broad Institute Genomics Platform"/>
            <consortium name="The Broad Institute Genome Sequencing Center for Infectious Disease"/>
            <person name="Wu L."/>
            <person name="Ma J."/>
        </authorList>
    </citation>
    <scope>NUCLEOTIDE SEQUENCE [LARGE SCALE GENOMIC DNA]</scope>
    <source>
        <strain evidence="9">JCM 16949</strain>
    </source>
</reference>
<dbReference type="Gene3D" id="3.40.50.2300">
    <property type="match status" value="2"/>
</dbReference>
<keyword evidence="5" id="KW-0472">Membrane</keyword>
<keyword evidence="6" id="KW-0449">Lipoprotein</keyword>
<dbReference type="Pfam" id="PF02608">
    <property type="entry name" value="Bmp"/>
    <property type="match status" value="1"/>
</dbReference>
<comment type="subcellular location">
    <subcellularLocation>
        <location evidence="1">Cell membrane</location>
        <topology evidence="1">Lipid-anchor</topology>
    </subcellularLocation>
</comment>
<comment type="similarity">
    <text evidence="2">Belongs to the BMP lipoprotein family.</text>
</comment>
<dbReference type="Proteomes" id="UP001501004">
    <property type="component" value="Unassembled WGS sequence"/>
</dbReference>
<name>A0ABP7FKM8_9MICO</name>
<comment type="caution">
    <text evidence="8">The sequence shown here is derived from an EMBL/GenBank/DDBJ whole genome shotgun (WGS) entry which is preliminary data.</text>
</comment>
<protein>
    <submittedName>
        <fullName evidence="8">BMP family ABC transporter substrate-binding protein</fullName>
    </submittedName>
</protein>
<evidence type="ECO:0000313" key="9">
    <source>
        <dbReference type="Proteomes" id="UP001501004"/>
    </source>
</evidence>
<evidence type="ECO:0000313" key="8">
    <source>
        <dbReference type="EMBL" id="GAA3740230.1"/>
    </source>
</evidence>
<evidence type="ECO:0000256" key="2">
    <source>
        <dbReference type="ARBA" id="ARBA00008610"/>
    </source>
</evidence>
<evidence type="ECO:0000256" key="4">
    <source>
        <dbReference type="ARBA" id="ARBA00022729"/>
    </source>
</evidence>
<keyword evidence="3" id="KW-1003">Cell membrane</keyword>
<gene>
    <name evidence="8" type="ORF">GCM10022239_14850</name>
</gene>
<proteinExistence type="inferred from homology"/>
<organism evidence="8 9">
    <name type="scientific">Leifsonella bigeumensis</name>
    <dbReference type="NCBI Taxonomy" id="433643"/>
    <lineage>
        <taxon>Bacteria</taxon>
        <taxon>Bacillati</taxon>
        <taxon>Actinomycetota</taxon>
        <taxon>Actinomycetes</taxon>
        <taxon>Micrococcales</taxon>
        <taxon>Microbacteriaceae</taxon>
        <taxon>Leifsonella</taxon>
    </lineage>
</organism>
<evidence type="ECO:0000256" key="3">
    <source>
        <dbReference type="ARBA" id="ARBA00022475"/>
    </source>
</evidence>
<feature type="domain" description="ABC transporter substrate-binding protein PnrA-like" evidence="7">
    <location>
        <begin position="19"/>
        <end position="295"/>
    </location>
</feature>
<evidence type="ECO:0000256" key="6">
    <source>
        <dbReference type="ARBA" id="ARBA00023288"/>
    </source>
</evidence>
<dbReference type="PANTHER" id="PTHR34296:SF2">
    <property type="entry name" value="ABC TRANSPORTER GUANOSINE-BINDING PROTEIN NUPN"/>
    <property type="match status" value="1"/>
</dbReference>
<dbReference type="PANTHER" id="PTHR34296">
    <property type="entry name" value="TRANSCRIPTIONAL ACTIVATOR PROTEIN MED"/>
    <property type="match status" value="1"/>
</dbReference>
<dbReference type="InterPro" id="IPR028082">
    <property type="entry name" value="Peripla_BP_I"/>
</dbReference>
<evidence type="ECO:0000259" key="7">
    <source>
        <dbReference type="Pfam" id="PF02608"/>
    </source>
</evidence>
<accession>A0ABP7FKM8</accession>